<protein>
    <submittedName>
        <fullName evidence="1">Uncharacterized protein</fullName>
    </submittedName>
</protein>
<sequence>MPFQRYLRSWRKTAGGPEYAHFSSPVNPKEEPPGCALAAARLTTQRHDYHKMACGVAAARNYQQVTHSVPKRDTAANEKETVLLMLLLPGRSREQLMVDEGSLVQPPSL</sequence>
<proteinExistence type="predicted"/>
<comment type="caution">
    <text evidence="1">The sequence shown here is derived from an EMBL/GenBank/DDBJ whole genome shotgun (WGS) entry which is preliminary data.</text>
</comment>
<dbReference type="AlphaFoldDB" id="A0A9Q1GDI0"/>
<dbReference type="EMBL" id="JAINUF010000001">
    <property type="protein sequence ID" value="KAJ8381698.1"/>
    <property type="molecule type" value="Genomic_DNA"/>
</dbReference>
<organism evidence="1 2">
    <name type="scientific">Synaphobranchus kaupii</name>
    <name type="common">Kaup's arrowtooth eel</name>
    <dbReference type="NCBI Taxonomy" id="118154"/>
    <lineage>
        <taxon>Eukaryota</taxon>
        <taxon>Metazoa</taxon>
        <taxon>Chordata</taxon>
        <taxon>Craniata</taxon>
        <taxon>Vertebrata</taxon>
        <taxon>Euteleostomi</taxon>
        <taxon>Actinopterygii</taxon>
        <taxon>Neopterygii</taxon>
        <taxon>Teleostei</taxon>
        <taxon>Anguilliformes</taxon>
        <taxon>Synaphobranchidae</taxon>
        <taxon>Synaphobranchus</taxon>
    </lineage>
</organism>
<keyword evidence="2" id="KW-1185">Reference proteome</keyword>
<evidence type="ECO:0000313" key="1">
    <source>
        <dbReference type="EMBL" id="KAJ8381698.1"/>
    </source>
</evidence>
<name>A0A9Q1GDI0_SYNKA</name>
<dbReference type="Proteomes" id="UP001152622">
    <property type="component" value="Chromosome 1"/>
</dbReference>
<reference evidence="1" key="1">
    <citation type="journal article" date="2023" name="Science">
        <title>Genome structures resolve the early diversification of teleost fishes.</title>
        <authorList>
            <person name="Parey E."/>
            <person name="Louis A."/>
            <person name="Montfort J."/>
            <person name="Bouchez O."/>
            <person name="Roques C."/>
            <person name="Iampietro C."/>
            <person name="Lluch J."/>
            <person name="Castinel A."/>
            <person name="Donnadieu C."/>
            <person name="Desvignes T."/>
            <person name="Floi Bucao C."/>
            <person name="Jouanno E."/>
            <person name="Wen M."/>
            <person name="Mejri S."/>
            <person name="Dirks R."/>
            <person name="Jansen H."/>
            <person name="Henkel C."/>
            <person name="Chen W.J."/>
            <person name="Zahm M."/>
            <person name="Cabau C."/>
            <person name="Klopp C."/>
            <person name="Thompson A.W."/>
            <person name="Robinson-Rechavi M."/>
            <person name="Braasch I."/>
            <person name="Lecointre G."/>
            <person name="Bobe J."/>
            <person name="Postlethwait J.H."/>
            <person name="Berthelot C."/>
            <person name="Roest Crollius H."/>
            <person name="Guiguen Y."/>
        </authorList>
    </citation>
    <scope>NUCLEOTIDE SEQUENCE</scope>
    <source>
        <strain evidence="1">WJC10195</strain>
    </source>
</reference>
<evidence type="ECO:0000313" key="2">
    <source>
        <dbReference type="Proteomes" id="UP001152622"/>
    </source>
</evidence>
<gene>
    <name evidence="1" type="ORF">SKAU_G00024760</name>
</gene>
<accession>A0A9Q1GDI0</accession>